<feature type="compositionally biased region" description="Basic residues" evidence="1">
    <location>
        <begin position="1"/>
        <end position="11"/>
    </location>
</feature>
<dbReference type="Pfam" id="PF12511">
    <property type="entry name" value="DUF3716"/>
    <property type="match status" value="1"/>
</dbReference>
<gene>
    <name evidence="2" type="ORF">BJX68DRAFT_273358</name>
</gene>
<name>A0ABR4JCT2_9EURO</name>
<comment type="caution">
    <text evidence="2">The sequence shown here is derived from an EMBL/GenBank/DDBJ whole genome shotgun (WGS) entry which is preliminary data.</text>
</comment>
<dbReference type="EMBL" id="JBFXLR010000108">
    <property type="protein sequence ID" value="KAL2836803.1"/>
    <property type="molecule type" value="Genomic_DNA"/>
</dbReference>
<feature type="region of interest" description="Disordered" evidence="1">
    <location>
        <begin position="234"/>
        <end position="307"/>
    </location>
</feature>
<dbReference type="GeneID" id="98162600"/>
<feature type="compositionally biased region" description="Polar residues" evidence="1">
    <location>
        <begin position="280"/>
        <end position="307"/>
    </location>
</feature>
<sequence length="382" mass="41567">MTKHSRDRNVKRGIIPRPSTNEDPNALKSAGVQQAQAELQGYLTKDAVRIARTITIKRGYDWTSDQSGRALERVAYSDSKRLAAVLHRRGVVASQPCQDCLSGNDRPWQSCVVSPTVGGRVFQGGSCSNCLFRHRGYACSHRIDKGSNEASAACLSMQDSTIQPTHSWQGVSNTVARNEVTSPSILRRNPDSTPLQWRIPSWKGAGTVTAAQPTLSPSASPPFLTASAATHTLTTHPAPSSHLPSTKCNIPLSNRPPRPPSPASMTSQTYTPKPVFATPMTYSPLPSNSHAETLPQPSSITASPQTFPANLTMHPATYTGQLLQLPLTGTAMNDPRQLFRARSDLARLTATVDDRLRELGYCNEDWRRSIYAVGESQAEERA</sequence>
<feature type="region of interest" description="Disordered" evidence="1">
    <location>
        <begin position="1"/>
        <end position="26"/>
    </location>
</feature>
<protein>
    <submittedName>
        <fullName evidence="2">Uncharacterized protein</fullName>
    </submittedName>
</protein>
<evidence type="ECO:0000313" key="3">
    <source>
        <dbReference type="Proteomes" id="UP001610444"/>
    </source>
</evidence>
<dbReference type="Proteomes" id="UP001610444">
    <property type="component" value="Unassembled WGS sequence"/>
</dbReference>
<keyword evidence="3" id="KW-1185">Reference proteome</keyword>
<reference evidence="2 3" key="1">
    <citation type="submission" date="2024-07" db="EMBL/GenBank/DDBJ databases">
        <title>Section-level genome sequencing and comparative genomics of Aspergillus sections Usti and Cavernicolus.</title>
        <authorList>
            <consortium name="Lawrence Berkeley National Laboratory"/>
            <person name="Nybo J.L."/>
            <person name="Vesth T.C."/>
            <person name="Theobald S."/>
            <person name="Frisvad J.C."/>
            <person name="Larsen T.O."/>
            <person name="Kjaerboelling I."/>
            <person name="Rothschild-Mancinelli K."/>
            <person name="Lyhne E.K."/>
            <person name="Kogle M.E."/>
            <person name="Barry K."/>
            <person name="Clum A."/>
            <person name="Na H."/>
            <person name="Ledsgaard L."/>
            <person name="Lin J."/>
            <person name="Lipzen A."/>
            <person name="Kuo A."/>
            <person name="Riley R."/>
            <person name="Mondo S."/>
            <person name="LaButti K."/>
            <person name="Haridas S."/>
            <person name="Pangalinan J."/>
            <person name="Salamov A.A."/>
            <person name="Simmons B.A."/>
            <person name="Magnuson J.K."/>
            <person name="Chen J."/>
            <person name="Drula E."/>
            <person name="Henrissat B."/>
            <person name="Wiebenga A."/>
            <person name="Lubbers R.J."/>
            <person name="Gomes A.C."/>
            <person name="Macurrencykelacurrency M.R."/>
            <person name="Stajich J."/>
            <person name="Grigoriev I.V."/>
            <person name="Mortensen U.H."/>
            <person name="De vries R.P."/>
            <person name="Baker S.E."/>
            <person name="Andersen M.R."/>
        </authorList>
    </citation>
    <scope>NUCLEOTIDE SEQUENCE [LARGE SCALE GENOMIC DNA]</scope>
    <source>
        <strain evidence="2 3">CBS 756.74</strain>
    </source>
</reference>
<proteinExistence type="predicted"/>
<organism evidence="2 3">
    <name type="scientific">Aspergillus pseudodeflectus</name>
    <dbReference type="NCBI Taxonomy" id="176178"/>
    <lineage>
        <taxon>Eukaryota</taxon>
        <taxon>Fungi</taxon>
        <taxon>Dikarya</taxon>
        <taxon>Ascomycota</taxon>
        <taxon>Pezizomycotina</taxon>
        <taxon>Eurotiomycetes</taxon>
        <taxon>Eurotiomycetidae</taxon>
        <taxon>Eurotiales</taxon>
        <taxon>Aspergillaceae</taxon>
        <taxon>Aspergillus</taxon>
        <taxon>Aspergillus subgen. Nidulantes</taxon>
    </lineage>
</organism>
<evidence type="ECO:0000256" key="1">
    <source>
        <dbReference type="SAM" id="MobiDB-lite"/>
    </source>
</evidence>
<accession>A0ABR4JCT2</accession>
<evidence type="ECO:0000313" key="2">
    <source>
        <dbReference type="EMBL" id="KAL2836803.1"/>
    </source>
</evidence>
<dbReference type="InterPro" id="IPR022190">
    <property type="entry name" value="DUF3716"/>
</dbReference>
<dbReference type="RefSeq" id="XP_070892252.1">
    <property type="nucleotide sequence ID" value="XM_071047436.1"/>
</dbReference>